<keyword evidence="1 2" id="KW-0732">Signal</keyword>
<dbReference type="Proteomes" id="UP000785625">
    <property type="component" value="Unassembled WGS sequence"/>
</dbReference>
<feature type="non-terminal residue" evidence="3">
    <location>
        <position position="353"/>
    </location>
</feature>
<dbReference type="InterPro" id="IPR022263">
    <property type="entry name" value="KxYKxGKxW"/>
</dbReference>
<sequence>MKKRLKLYKSGKLWLCATIVFAGLVIGMSSEGTVHADDVSNNGATVQSTLTTDTGHTDSSNNIVNNQVPVDHQTQDNDLNANVGSLDTYQIQTNSQNNQVILHASGWQATGHSDDQRYRYAIAYDNTLNKELNRQRITPQIRADVQNVYPNIANSRLSGFDVNFNLPNNLAGHSISIIARYSDDEINGEGHHTDYWSSPIIFDNQNRASLDELSSNDHGDLIVSGWHATNLALGKNYHYIITYDQTHNHEIARAQVIPTERGDVAQAFPTIANAKNSGFHVQFKLDPEYAQDSIEFISRWTDDPVGNGDAVDYWFAPVQKVNRGNLDSWNLSSGDLTVSGWHANDAAIYEPYH</sequence>
<feature type="signal peptide" evidence="2">
    <location>
        <begin position="1"/>
        <end position="22"/>
    </location>
</feature>
<comment type="caution">
    <text evidence="3">The sequence shown here is derived from an EMBL/GenBank/DDBJ whole genome shotgun (WGS) entry which is preliminary data.</text>
</comment>
<proteinExistence type="predicted"/>
<evidence type="ECO:0000313" key="4">
    <source>
        <dbReference type="Proteomes" id="UP000785625"/>
    </source>
</evidence>
<dbReference type="NCBIfam" id="TIGR03715">
    <property type="entry name" value="KxYKxGKxW"/>
    <property type="match status" value="1"/>
</dbReference>
<feature type="chain" id="PRO_5045835934" evidence="2">
    <location>
        <begin position="23"/>
        <end position="353"/>
    </location>
</feature>
<name>A0ABS2GY72_9LACO</name>
<dbReference type="EMBL" id="JACJKU010000087">
    <property type="protein sequence ID" value="MBM6941232.1"/>
    <property type="molecule type" value="Genomic_DNA"/>
</dbReference>
<accession>A0ABS2GY72</accession>
<gene>
    <name evidence="3" type="ORF">H5975_07135</name>
</gene>
<protein>
    <submittedName>
        <fullName evidence="3">KxYKxGKxW signal peptide domain-containing protein</fullName>
    </submittedName>
</protein>
<reference evidence="3 4" key="1">
    <citation type="journal article" date="2021" name="Sci. Rep.">
        <title>The distribution of antibiotic resistance genes in chicken gut microbiota commensals.</title>
        <authorList>
            <person name="Juricova H."/>
            <person name="Matiasovicova J."/>
            <person name="Kubasova T."/>
            <person name="Cejkova D."/>
            <person name="Rychlik I."/>
        </authorList>
    </citation>
    <scope>NUCLEOTIDE SEQUENCE [LARGE SCALE GENOMIC DNA]</scope>
    <source>
        <strain evidence="3 4">An574</strain>
    </source>
</reference>
<dbReference type="RefSeq" id="WP_204785469.1">
    <property type="nucleotide sequence ID" value="NZ_JACJKU010000087.1"/>
</dbReference>
<evidence type="ECO:0000256" key="2">
    <source>
        <dbReference type="SAM" id="SignalP"/>
    </source>
</evidence>
<organism evidence="3 4">
    <name type="scientific">Limosilactobacillus coleohominis</name>
    <dbReference type="NCBI Taxonomy" id="181675"/>
    <lineage>
        <taxon>Bacteria</taxon>
        <taxon>Bacillati</taxon>
        <taxon>Bacillota</taxon>
        <taxon>Bacilli</taxon>
        <taxon>Lactobacillales</taxon>
        <taxon>Lactobacillaceae</taxon>
        <taxon>Limosilactobacillus</taxon>
    </lineage>
</organism>
<keyword evidence="4" id="KW-1185">Reference proteome</keyword>
<dbReference type="Pfam" id="PF19258">
    <property type="entry name" value="KxYKxGKxW_sig"/>
    <property type="match status" value="1"/>
</dbReference>
<evidence type="ECO:0000256" key="1">
    <source>
        <dbReference type="ARBA" id="ARBA00022729"/>
    </source>
</evidence>
<evidence type="ECO:0000313" key="3">
    <source>
        <dbReference type="EMBL" id="MBM6941232.1"/>
    </source>
</evidence>